<comment type="caution">
    <text evidence="1">The sequence shown here is derived from an EMBL/GenBank/DDBJ whole genome shotgun (WGS) entry which is preliminary data.</text>
</comment>
<evidence type="ECO:0000313" key="1">
    <source>
        <dbReference type="EMBL" id="MBB2181692.1"/>
    </source>
</evidence>
<protein>
    <submittedName>
        <fullName evidence="1">Uncharacterized protein</fullName>
    </submittedName>
</protein>
<gene>
    <name evidence="1" type="ORF">H0486_02220</name>
</gene>
<name>A0A839JXI6_9FIRM</name>
<reference evidence="1 2" key="1">
    <citation type="submission" date="2020-07" db="EMBL/GenBank/DDBJ databases">
        <title>Characterization and genome sequencing of isolate MD1, a novel member within the family Lachnospiraceae.</title>
        <authorList>
            <person name="Rettenmaier R."/>
            <person name="Di Bello L."/>
            <person name="Zinser C."/>
            <person name="Scheitz K."/>
            <person name="Liebl W."/>
            <person name="Zverlov V."/>
        </authorList>
    </citation>
    <scope>NUCLEOTIDE SEQUENCE [LARGE SCALE GENOMIC DNA]</scope>
    <source>
        <strain evidence="1 2">MD1</strain>
    </source>
</reference>
<keyword evidence="2" id="KW-1185">Reference proteome</keyword>
<dbReference type="AlphaFoldDB" id="A0A839JXI6"/>
<organism evidence="1 2">
    <name type="scientific">Variimorphobacter saccharofermentans</name>
    <dbReference type="NCBI Taxonomy" id="2755051"/>
    <lineage>
        <taxon>Bacteria</taxon>
        <taxon>Bacillati</taxon>
        <taxon>Bacillota</taxon>
        <taxon>Clostridia</taxon>
        <taxon>Lachnospirales</taxon>
        <taxon>Lachnospiraceae</taxon>
        <taxon>Variimorphobacter</taxon>
    </lineage>
</organism>
<evidence type="ECO:0000313" key="2">
    <source>
        <dbReference type="Proteomes" id="UP000574276"/>
    </source>
</evidence>
<accession>A0A839JXI6</accession>
<proteinExistence type="predicted"/>
<sequence>MRVSTFDETQMNKSIRKSLLVKRIITLAIVFSALFIILGPAKAILAATGSQVRVDINYIEETATVSAGSGGSTKLFMSTDNQKTWDLIDSTGVVDIVPMLKTKEVSVFFKGNKDTNPLEVKLQAENKDVKVAYTVEKQGNGEMAGVITVNGAMEYKKGTNGAWKPISTKLYTSMYEIKGATLYFRIPATVNTRASKVVSIRVPKKPTAPSVKLDGSKFQITGLKKGETQYRVGDNTAWIDFAPLDNKTKTLDLAVLFGSGANNNTPIPGGTIEFRKAGTDKKIPSAIKVIEVAPQPVCPASTIAVTGSSINITDNTPKIVYEYTVVKASTGTIDVRALKWTSIKPGKPVTVSKTSKGDRILVRVKSYTDATTKQIIPASTYREFTVS</sequence>
<dbReference type="Proteomes" id="UP000574276">
    <property type="component" value="Unassembled WGS sequence"/>
</dbReference>
<dbReference type="RefSeq" id="WP_228351459.1">
    <property type="nucleotide sequence ID" value="NZ_JACEGA010000001.1"/>
</dbReference>
<dbReference type="EMBL" id="JACEGA010000001">
    <property type="protein sequence ID" value="MBB2181692.1"/>
    <property type="molecule type" value="Genomic_DNA"/>
</dbReference>